<keyword evidence="2" id="KW-1185">Reference proteome</keyword>
<proteinExistence type="predicted"/>
<evidence type="ECO:0000313" key="1">
    <source>
        <dbReference type="EMBL" id="CAD8132567.1"/>
    </source>
</evidence>
<accession>A0A8S1RYQ6</accession>
<gene>
    <name evidence="1" type="ORF">POCTA_138.1.T0030511</name>
</gene>
<reference evidence="1" key="1">
    <citation type="submission" date="2021-01" db="EMBL/GenBank/DDBJ databases">
        <authorList>
            <consortium name="Genoscope - CEA"/>
            <person name="William W."/>
        </authorList>
    </citation>
    <scope>NUCLEOTIDE SEQUENCE</scope>
</reference>
<sequence length="362" mass="43187">MFEVRKVNVLSVRNIKITQPRDKLIKQILRRNSRTQVCKYIKKYSSQIQISEDQCSALIGWKIVIHIQCNVVPQRQELIIAYLYFNTQDSKDQLNENYLKKELKERTTSIISRISTLLAVSSSILDKRILVGYTQKQFETKEQMQIKPFGNYQKVSRNIHKEWLLYPKYLLEKFQHNFLSLTIDPHKRSKTIPHRNHCHIIIKRFCLKSTITRFNFSFMQLMKYIIESVYSFGTASNILKYHFNYRCSFCIDEMVTITISLPFNAAPQAKTAYSYILMNLLQQVQQTECPYLHIMSSKQECRSTFKNHQQSHIILKTIVSFIYFFCSFFWREEETIFVIQTEILIKQFYDQNNTNKQTSVDY</sequence>
<name>A0A8S1RYQ6_PAROT</name>
<dbReference type="AlphaFoldDB" id="A0A8S1RYQ6"/>
<organism evidence="1 2">
    <name type="scientific">Paramecium octaurelia</name>
    <dbReference type="NCBI Taxonomy" id="43137"/>
    <lineage>
        <taxon>Eukaryota</taxon>
        <taxon>Sar</taxon>
        <taxon>Alveolata</taxon>
        <taxon>Ciliophora</taxon>
        <taxon>Intramacronucleata</taxon>
        <taxon>Oligohymenophorea</taxon>
        <taxon>Peniculida</taxon>
        <taxon>Parameciidae</taxon>
        <taxon>Paramecium</taxon>
    </lineage>
</organism>
<dbReference type="Proteomes" id="UP000683925">
    <property type="component" value="Unassembled WGS sequence"/>
</dbReference>
<protein>
    <submittedName>
        <fullName evidence="1">Uncharacterized protein</fullName>
    </submittedName>
</protein>
<comment type="caution">
    <text evidence="1">The sequence shown here is derived from an EMBL/GenBank/DDBJ whole genome shotgun (WGS) entry which is preliminary data.</text>
</comment>
<dbReference type="EMBL" id="CAJJDP010000001">
    <property type="protein sequence ID" value="CAD8132567.1"/>
    <property type="molecule type" value="Genomic_DNA"/>
</dbReference>
<evidence type="ECO:0000313" key="2">
    <source>
        <dbReference type="Proteomes" id="UP000683925"/>
    </source>
</evidence>